<sequence>MANEVHLLIVASGDYTGSATALTGETWQTGIRATLVFGSVDDIGTLPNNWSPVPKSINRTETGWTITGNWKISGPSLETWEVDDWLNDQLAPAFTPWVQRTNCFSQRVQLRTLKVYPIGAGGHVVPAPPFAQGSPVTLTYSGTPPGGALGGALLPPQLSVVASHRTQQVGRRGRGRSFLPPGSSTQVAEGTLGSTYQNALLASQVTLLEAIAYESGGPSTATIRPIITGMPFTDYAVITSVEVDSIFDTQRRRRRSAVGTVVSDQPSY</sequence>
<organism evidence="1">
    <name type="scientific">uncultured prokaryote</name>
    <dbReference type="NCBI Taxonomy" id="198431"/>
    <lineage>
        <taxon>unclassified sequences</taxon>
        <taxon>environmental samples</taxon>
    </lineage>
</organism>
<dbReference type="AlphaFoldDB" id="A0A0H5Q7X5"/>
<reference evidence="1" key="2">
    <citation type="submission" date="2015-07" db="EMBL/GenBank/DDBJ databases">
        <title>Plasmids, circular viruses and viroids from rat gut.</title>
        <authorList>
            <person name="Jorgensen T.J."/>
            <person name="Hansen M.A."/>
            <person name="Xu Z."/>
            <person name="Tabak M.A."/>
            <person name="Sorensen S.J."/>
            <person name="Hansen L.H."/>
        </authorList>
    </citation>
    <scope>NUCLEOTIDE SEQUENCE</scope>
    <source>
        <strain evidence="1">RGRH1848</strain>
    </source>
</reference>
<reference evidence="1" key="1">
    <citation type="submission" date="2015-06" db="EMBL/GenBank/DDBJ databases">
        <authorList>
            <person name="Joergensen T."/>
        </authorList>
    </citation>
    <scope>NUCLEOTIDE SEQUENCE</scope>
    <source>
        <strain evidence="1">RGRH1848</strain>
    </source>
</reference>
<protein>
    <submittedName>
        <fullName evidence="1">Uncharacterized protein</fullName>
    </submittedName>
</protein>
<evidence type="ECO:0000313" key="1">
    <source>
        <dbReference type="EMBL" id="CRY98111.1"/>
    </source>
</evidence>
<accession>A0A0H5Q7X5</accession>
<name>A0A0H5Q7X5_9ZZZZ</name>
<dbReference type="EMBL" id="LN854342">
    <property type="protein sequence ID" value="CRY98111.1"/>
    <property type="molecule type" value="Genomic_DNA"/>
</dbReference>
<proteinExistence type="predicted"/>